<feature type="compositionally biased region" description="Pro residues" evidence="1">
    <location>
        <begin position="43"/>
        <end position="54"/>
    </location>
</feature>
<evidence type="ECO:0000256" key="1">
    <source>
        <dbReference type="SAM" id="MobiDB-lite"/>
    </source>
</evidence>
<proteinExistence type="predicted"/>
<evidence type="ECO:0000313" key="3">
    <source>
        <dbReference type="EMBL" id="VFK34500.1"/>
    </source>
</evidence>
<dbReference type="AlphaFoldDB" id="A0A450W937"/>
<dbReference type="EMBL" id="CAADFP010000275">
    <property type="protein sequence ID" value="VFK34500.1"/>
    <property type="molecule type" value="Genomic_DNA"/>
</dbReference>
<protein>
    <submittedName>
        <fullName evidence="2">Uncharacterized protein</fullName>
    </submittedName>
</protein>
<feature type="compositionally biased region" description="Basic and acidic residues" evidence="1">
    <location>
        <begin position="1"/>
        <end position="22"/>
    </location>
</feature>
<organism evidence="2">
    <name type="scientific">Candidatus Kentrum sp. LPFa</name>
    <dbReference type="NCBI Taxonomy" id="2126335"/>
    <lineage>
        <taxon>Bacteria</taxon>
        <taxon>Pseudomonadati</taxon>
        <taxon>Pseudomonadota</taxon>
        <taxon>Gammaproteobacteria</taxon>
        <taxon>Candidatus Kentrum</taxon>
    </lineage>
</organism>
<accession>A0A450W937</accession>
<gene>
    <name evidence="2" type="ORF">BECKLPF1236A_GA0070988_100896</name>
    <name evidence="3" type="ORF">BECKLPF1236C_GA0070990_102756</name>
</gene>
<evidence type="ECO:0000313" key="2">
    <source>
        <dbReference type="EMBL" id="VFK13508.1"/>
    </source>
</evidence>
<feature type="region of interest" description="Disordered" evidence="1">
    <location>
        <begin position="1"/>
        <end position="56"/>
    </location>
</feature>
<reference evidence="2" key="1">
    <citation type="submission" date="2019-02" db="EMBL/GenBank/DDBJ databases">
        <authorList>
            <person name="Gruber-Vodicka R. H."/>
            <person name="Seah K. B. B."/>
        </authorList>
    </citation>
    <scope>NUCLEOTIDE SEQUENCE</scope>
    <source>
        <strain evidence="2">BECK_S312</strain>
        <strain evidence="3">BECK_S426</strain>
    </source>
</reference>
<sequence length="112" mass="12588">MPNWKSDHRDGDNRHDNSHGQDMDLSSRQNGAPEKSPTETTPPNEPVIPLPPGNVLPYAPQTNADLIAVFIKKVHDWRDVGGIQTATAIMAFINRRRRTGMMGWWGSCIWGR</sequence>
<name>A0A450W937_9GAMM</name>
<dbReference type="EMBL" id="CAADFM010000089">
    <property type="protein sequence ID" value="VFK13508.1"/>
    <property type="molecule type" value="Genomic_DNA"/>
</dbReference>